<keyword evidence="2" id="KW-0813">Transport</keyword>
<dbReference type="PRINTS" id="PR00762">
    <property type="entry name" value="CLCHANNEL"/>
</dbReference>
<feature type="transmembrane region" description="Helical" evidence="11">
    <location>
        <begin position="293"/>
        <end position="310"/>
    </location>
</feature>
<proteinExistence type="predicted"/>
<dbReference type="Proteomes" id="UP000680206">
    <property type="component" value="Unassembled WGS sequence"/>
</dbReference>
<feature type="transmembrane region" description="Helical" evidence="11">
    <location>
        <begin position="322"/>
        <end position="345"/>
    </location>
</feature>
<feature type="transmembrane region" description="Helical" evidence="11">
    <location>
        <begin position="184"/>
        <end position="210"/>
    </location>
</feature>
<keyword evidence="9" id="KW-0407">Ion channel</keyword>
<evidence type="ECO:0000256" key="4">
    <source>
        <dbReference type="ARBA" id="ARBA00022989"/>
    </source>
</evidence>
<gene>
    <name evidence="12" type="ORF">J4709_00070</name>
</gene>
<evidence type="ECO:0000313" key="13">
    <source>
        <dbReference type="Proteomes" id="UP000680206"/>
    </source>
</evidence>
<dbReference type="RefSeq" id="WP_208235587.1">
    <property type="nucleotide sequence ID" value="NZ_JAGEPF010000001.1"/>
</dbReference>
<evidence type="ECO:0000256" key="5">
    <source>
        <dbReference type="ARBA" id="ARBA00023065"/>
    </source>
</evidence>
<dbReference type="CDD" id="cd00400">
    <property type="entry name" value="Voltage_gated_ClC"/>
    <property type="match status" value="1"/>
</dbReference>
<keyword evidence="8" id="KW-0868">Chloride</keyword>
<evidence type="ECO:0000256" key="2">
    <source>
        <dbReference type="ARBA" id="ARBA00022448"/>
    </source>
</evidence>
<keyword evidence="3 11" id="KW-0812">Transmembrane</keyword>
<evidence type="ECO:0000256" key="11">
    <source>
        <dbReference type="SAM" id="Phobius"/>
    </source>
</evidence>
<dbReference type="PANTHER" id="PTHR43427">
    <property type="entry name" value="CHLORIDE CHANNEL PROTEIN CLC-E"/>
    <property type="match status" value="1"/>
</dbReference>
<feature type="transmembrane region" description="Helical" evidence="11">
    <location>
        <begin position="263"/>
        <end position="287"/>
    </location>
</feature>
<evidence type="ECO:0000256" key="8">
    <source>
        <dbReference type="ARBA" id="ARBA00023214"/>
    </source>
</evidence>
<reference evidence="12 13" key="1">
    <citation type="submission" date="2021-03" db="EMBL/GenBank/DDBJ databases">
        <title>Actinomadura violae sp. nov., isolated from lichen in Thailand.</title>
        <authorList>
            <person name="Kanchanasin P."/>
            <person name="Saeng-In P."/>
            <person name="Phongsopitanun W."/>
            <person name="Yuki M."/>
            <person name="Kudo T."/>
            <person name="Ohkuma M."/>
            <person name="Tanasupawat S."/>
        </authorList>
    </citation>
    <scope>NUCLEOTIDE SEQUENCE [LARGE SCALE GENOMIC DNA]</scope>
    <source>
        <strain evidence="12 13">LCR2-06</strain>
    </source>
</reference>
<evidence type="ECO:0000256" key="9">
    <source>
        <dbReference type="ARBA" id="ARBA00023303"/>
    </source>
</evidence>
<name>A0ABS3RIP2_9ACTN</name>
<comment type="subcellular location">
    <subcellularLocation>
        <location evidence="1">Membrane</location>
        <topology evidence="1">Multi-pass membrane protein</topology>
    </subcellularLocation>
</comment>
<evidence type="ECO:0000256" key="6">
    <source>
        <dbReference type="ARBA" id="ARBA00023136"/>
    </source>
</evidence>
<dbReference type="SUPFAM" id="SSF81340">
    <property type="entry name" value="Clc chloride channel"/>
    <property type="match status" value="1"/>
</dbReference>
<dbReference type="InterPro" id="IPR050368">
    <property type="entry name" value="ClC-type_chloride_channel"/>
</dbReference>
<comment type="caution">
    <text evidence="12">The sequence shown here is derived from an EMBL/GenBank/DDBJ whole genome shotgun (WGS) entry which is preliminary data.</text>
</comment>
<evidence type="ECO:0000256" key="3">
    <source>
        <dbReference type="ARBA" id="ARBA00022692"/>
    </source>
</evidence>
<keyword evidence="13" id="KW-1185">Reference proteome</keyword>
<dbReference type="PANTHER" id="PTHR43427:SF6">
    <property type="entry name" value="CHLORIDE CHANNEL PROTEIN CLC-E"/>
    <property type="match status" value="1"/>
</dbReference>
<organism evidence="12 13">
    <name type="scientific">Actinomadura violacea</name>
    <dbReference type="NCBI Taxonomy" id="2819934"/>
    <lineage>
        <taxon>Bacteria</taxon>
        <taxon>Bacillati</taxon>
        <taxon>Actinomycetota</taxon>
        <taxon>Actinomycetes</taxon>
        <taxon>Streptosporangiales</taxon>
        <taxon>Thermomonosporaceae</taxon>
        <taxon>Actinomadura</taxon>
    </lineage>
</organism>
<accession>A0ABS3RIP2</accession>
<feature type="transmembrane region" description="Helical" evidence="11">
    <location>
        <begin position="388"/>
        <end position="406"/>
    </location>
</feature>
<dbReference type="EMBL" id="JAGEPF010000001">
    <property type="protein sequence ID" value="MBO2455979.1"/>
    <property type="molecule type" value="Genomic_DNA"/>
</dbReference>
<protein>
    <submittedName>
        <fullName evidence="12">Chloride channel protein</fullName>
    </submittedName>
</protein>
<dbReference type="InterPro" id="IPR014743">
    <property type="entry name" value="Cl-channel_core"/>
</dbReference>
<sequence>MIGAAAGLGALALHELLALITHGALGMLAGFSPATDAGDGHVAPASGIGVPEAVPALVAGGAVLGAVLGHRLAPSPGGLGTDATIRAVHQGPRGLTGRDAFVTTAASALTLGTGGCGGTEGPITRIGAAFGSVSARVFRLGDADARIAATAGMAAGVGALLKAPLGGALLGAELLYRRGLAPEMLFPGLIASAVAYAEFAAVLGFGPMFGDQPAGPLVLVRLPYFLFLGVLAGLAARCYCWTLHRTKAFFDARRRIPRAARPAVGGLAVGLLGLLLPGVLGTSYGMIQSATDAGWLLGVPLWALLALPLAKIAGTSLTVGSGGVAGVFGPAMVIGAATGAASWRLLEMAGGPAGRPASFVIVGMAACVAAAARAPLTAMIMAVEMSGAVGHLLPAAIAVALATLIMGDRTLYPSQPASPSRRTRFLPARETEPSGA</sequence>
<keyword evidence="4 11" id="KW-1133">Transmembrane helix</keyword>
<feature type="region of interest" description="Disordered" evidence="10">
    <location>
        <begin position="413"/>
        <end position="436"/>
    </location>
</feature>
<keyword evidence="7" id="KW-0869">Chloride channel</keyword>
<feature type="compositionally biased region" description="Basic and acidic residues" evidence="10">
    <location>
        <begin position="427"/>
        <end position="436"/>
    </location>
</feature>
<keyword evidence="5" id="KW-0406">Ion transport</keyword>
<keyword evidence="6 11" id="KW-0472">Membrane</keyword>
<dbReference type="Pfam" id="PF00654">
    <property type="entry name" value="Voltage_CLC"/>
    <property type="match status" value="1"/>
</dbReference>
<dbReference type="Gene3D" id="1.10.3080.10">
    <property type="entry name" value="Clc chloride channel"/>
    <property type="match status" value="1"/>
</dbReference>
<dbReference type="InterPro" id="IPR001807">
    <property type="entry name" value="ClC"/>
</dbReference>
<evidence type="ECO:0000256" key="1">
    <source>
        <dbReference type="ARBA" id="ARBA00004141"/>
    </source>
</evidence>
<evidence type="ECO:0000256" key="7">
    <source>
        <dbReference type="ARBA" id="ARBA00023173"/>
    </source>
</evidence>
<feature type="transmembrane region" description="Helical" evidence="11">
    <location>
        <begin position="147"/>
        <end position="172"/>
    </location>
</feature>
<feature type="transmembrane region" description="Helical" evidence="11">
    <location>
        <begin position="357"/>
        <end position="376"/>
    </location>
</feature>
<evidence type="ECO:0000313" key="12">
    <source>
        <dbReference type="EMBL" id="MBO2455979.1"/>
    </source>
</evidence>
<evidence type="ECO:0000256" key="10">
    <source>
        <dbReference type="SAM" id="MobiDB-lite"/>
    </source>
</evidence>
<feature type="transmembrane region" description="Helical" evidence="11">
    <location>
        <begin position="222"/>
        <end position="242"/>
    </location>
</feature>